<dbReference type="CDD" id="cd00945">
    <property type="entry name" value="Aldolase_Class_I"/>
    <property type="match status" value="1"/>
</dbReference>
<reference evidence="2 3" key="1">
    <citation type="journal article" date="2024" name="Int. J. Mol. Sci.">
        <title>Exploration of Alicyclobacillus spp. Genome in Search of Antibiotic Resistance.</title>
        <authorList>
            <person name="Bucka-Kolendo J."/>
            <person name="Kiousi D.E."/>
            <person name="Dekowska A."/>
            <person name="Mikolajczuk-Szczyrba A."/>
            <person name="Karadedos D.M."/>
            <person name="Michael P."/>
            <person name="Galanis A."/>
            <person name="Sokolowska B."/>
        </authorList>
    </citation>
    <scope>NUCLEOTIDE SEQUENCE [LARGE SCALE GENOMIC DNA]</scope>
    <source>
        <strain evidence="2 3">KKP 3000</strain>
    </source>
</reference>
<keyword evidence="3" id="KW-1185">Reference proteome</keyword>
<dbReference type="Pfam" id="PF04309">
    <property type="entry name" value="G3P_antiterm"/>
    <property type="match status" value="1"/>
</dbReference>
<accession>A0ABV5AA45</accession>
<evidence type="ECO:0000256" key="1">
    <source>
        <dbReference type="PIRNR" id="PIRNR016897"/>
    </source>
</evidence>
<dbReference type="PANTHER" id="PTHR35787">
    <property type="entry name" value="GLYCEROL UPTAKE OPERON ANTITERMINATOR REGULATORY PROTEIN"/>
    <property type="match status" value="1"/>
</dbReference>
<dbReference type="Proteomes" id="UP001579974">
    <property type="component" value="Unassembled WGS sequence"/>
</dbReference>
<gene>
    <name evidence="2" type="ORF">KKP3000_002140</name>
</gene>
<dbReference type="RefSeq" id="WP_275472714.1">
    <property type="nucleotide sequence ID" value="NZ_CP162940.1"/>
</dbReference>
<keyword evidence="1" id="KW-0319">Glycerol metabolism</keyword>
<keyword evidence="1" id="KW-0804">Transcription</keyword>
<keyword evidence="1" id="KW-0694">RNA-binding</keyword>
<evidence type="ECO:0000313" key="3">
    <source>
        <dbReference type="Proteomes" id="UP001579974"/>
    </source>
</evidence>
<evidence type="ECO:0000313" key="2">
    <source>
        <dbReference type="EMBL" id="MFB5189141.1"/>
    </source>
</evidence>
<proteinExistence type="predicted"/>
<dbReference type="SUPFAM" id="SSF110391">
    <property type="entry name" value="GlpP-like"/>
    <property type="match status" value="1"/>
</dbReference>
<dbReference type="Gene3D" id="3.20.20.70">
    <property type="entry name" value="Aldolase class I"/>
    <property type="match status" value="1"/>
</dbReference>
<dbReference type="EMBL" id="JBDXSU010000002">
    <property type="protein sequence ID" value="MFB5189141.1"/>
    <property type="molecule type" value="Genomic_DNA"/>
</dbReference>
<name>A0ABV5AA45_9BACL</name>
<keyword evidence="1" id="KW-0805">Transcription regulation</keyword>
<protein>
    <recommendedName>
        <fullName evidence="1">Glycerol uptake operon antiterminator regulatory protein</fullName>
    </recommendedName>
</protein>
<comment type="function">
    <text evidence="1">Regulates expression of the glpD operon. In the presence of glycerol 3-phosphate (G3P) causes antitermination of transcription of glpD at the inverted repeat of the leader region to enhance its transcription. Binds and stabilizes glpD leader mRNA.</text>
</comment>
<dbReference type="InterPro" id="IPR013785">
    <property type="entry name" value="Aldolase_TIM"/>
</dbReference>
<dbReference type="InterPro" id="IPR006699">
    <property type="entry name" value="GlpP"/>
</dbReference>
<sequence>MHFQDQPIIPAVRHMKDFEEAMTRDFRYVVLLESHLAQLPSLVRLARQHDKKLILHADLIQGLKHDEAAAQFLCQMVRPAGLISTHSTVIATAKKNRVLGIQRVFLIDSHSLETSYRVLASSKPDYIEVLPGVLPDVIREVKQGTKLPILAGGFIRTPEDIHAILESGATAVTTSHRDLWSFGEQLQQGN</sequence>
<dbReference type="PIRSF" id="PIRSF016897">
    <property type="entry name" value="GlpP"/>
    <property type="match status" value="1"/>
</dbReference>
<organism evidence="2 3">
    <name type="scientific">Alicyclobacillus fastidiosus</name>
    <dbReference type="NCBI Taxonomy" id="392011"/>
    <lineage>
        <taxon>Bacteria</taxon>
        <taxon>Bacillati</taxon>
        <taxon>Bacillota</taxon>
        <taxon>Bacilli</taxon>
        <taxon>Bacillales</taxon>
        <taxon>Alicyclobacillaceae</taxon>
        <taxon>Alicyclobacillus</taxon>
    </lineage>
</organism>
<comment type="caution">
    <text evidence="2">The sequence shown here is derived from an EMBL/GenBank/DDBJ whole genome shotgun (WGS) entry which is preliminary data.</text>
</comment>
<dbReference type="PANTHER" id="PTHR35787:SF1">
    <property type="entry name" value="GLYCEROL UPTAKE OPERON ANTITERMINATOR REGULATORY PROTEIN"/>
    <property type="match status" value="1"/>
</dbReference>